<gene>
    <name evidence="3" type="ORF">GCM10022212_07700</name>
</gene>
<reference evidence="4" key="1">
    <citation type="journal article" date="2019" name="Int. J. Syst. Evol. Microbiol.">
        <title>The Global Catalogue of Microorganisms (GCM) 10K type strain sequencing project: providing services to taxonomists for standard genome sequencing and annotation.</title>
        <authorList>
            <consortium name="The Broad Institute Genomics Platform"/>
            <consortium name="The Broad Institute Genome Sequencing Center for Infectious Disease"/>
            <person name="Wu L."/>
            <person name="Ma J."/>
        </authorList>
    </citation>
    <scope>NUCLEOTIDE SEQUENCE [LARGE SCALE GENOMIC DNA]</scope>
    <source>
        <strain evidence="4">JCM 16673</strain>
    </source>
</reference>
<evidence type="ECO:0000256" key="2">
    <source>
        <dbReference type="SAM" id="SignalP"/>
    </source>
</evidence>
<feature type="chain" id="PRO_5045156709" evidence="2">
    <location>
        <begin position="28"/>
        <end position="209"/>
    </location>
</feature>
<evidence type="ECO:0000256" key="1">
    <source>
        <dbReference type="ARBA" id="ARBA00004418"/>
    </source>
</evidence>
<dbReference type="InterPro" id="IPR008972">
    <property type="entry name" value="Cupredoxin"/>
</dbReference>
<dbReference type="Gene3D" id="2.60.40.420">
    <property type="entry name" value="Cupredoxins - blue copper proteins"/>
    <property type="match status" value="1"/>
</dbReference>
<keyword evidence="4" id="KW-1185">Reference proteome</keyword>
<evidence type="ECO:0000313" key="4">
    <source>
        <dbReference type="Proteomes" id="UP001501353"/>
    </source>
</evidence>
<dbReference type="SUPFAM" id="SSF49503">
    <property type="entry name" value="Cupredoxins"/>
    <property type="match status" value="1"/>
</dbReference>
<comment type="subcellular location">
    <subcellularLocation>
        <location evidence="1">Periplasm</location>
    </subcellularLocation>
</comment>
<dbReference type="RefSeq" id="WP_344761917.1">
    <property type="nucleotide sequence ID" value="NZ_BAAAZE010000005.1"/>
</dbReference>
<dbReference type="Proteomes" id="UP001501353">
    <property type="component" value="Unassembled WGS sequence"/>
</dbReference>
<organism evidence="3 4">
    <name type="scientific">Actimicrobium antarcticum</name>
    <dbReference type="NCBI Taxonomy" id="1051899"/>
    <lineage>
        <taxon>Bacteria</taxon>
        <taxon>Pseudomonadati</taxon>
        <taxon>Pseudomonadota</taxon>
        <taxon>Betaproteobacteria</taxon>
        <taxon>Burkholderiales</taxon>
        <taxon>Oxalobacteraceae</taxon>
        <taxon>Actimicrobium</taxon>
    </lineage>
</organism>
<name>A0ABP7SRN6_9BURK</name>
<accession>A0ABP7SRN6</accession>
<evidence type="ECO:0000313" key="3">
    <source>
        <dbReference type="EMBL" id="GAA4015353.1"/>
    </source>
</evidence>
<keyword evidence="2" id="KW-0732">Signal</keyword>
<dbReference type="CDD" id="cd04221">
    <property type="entry name" value="MauL"/>
    <property type="match status" value="1"/>
</dbReference>
<dbReference type="EMBL" id="BAAAZE010000005">
    <property type="protein sequence ID" value="GAA4015353.1"/>
    <property type="molecule type" value="Genomic_DNA"/>
</dbReference>
<sequence>MKSPFATPLFRSVALFAVIAFSANAHSAKLTIHVADVAGAPAADAVVYAEAATGKPAIKPGNPATIEQKGRMFLPAVTVIQTGTSVSFPNHDTVRHQVYSFSPAKVFELKLYSGTSSEPMVFDKPGTVVIGCNIHDQMVAYIQVVDTPWFGKTDSSGKAVIENLPAGKYVLKVWHRAFAPGAAIPEQLVTVSNSDITMPLSLAIKTDKK</sequence>
<dbReference type="InterPro" id="IPR034242">
    <property type="entry name" value="MauL"/>
</dbReference>
<feature type="signal peptide" evidence="2">
    <location>
        <begin position="1"/>
        <end position="27"/>
    </location>
</feature>
<comment type="caution">
    <text evidence="3">The sequence shown here is derived from an EMBL/GenBank/DDBJ whole genome shotgun (WGS) entry which is preliminary data.</text>
</comment>
<dbReference type="InterPro" id="IPR008969">
    <property type="entry name" value="CarboxyPept-like_regulatory"/>
</dbReference>
<proteinExistence type="predicted"/>
<dbReference type="SUPFAM" id="SSF49464">
    <property type="entry name" value="Carboxypeptidase regulatory domain-like"/>
    <property type="match status" value="1"/>
</dbReference>
<protein>
    <submittedName>
        <fullName evidence="3">Methylamine utilization protein</fullName>
    </submittedName>
</protein>